<comment type="caution">
    <text evidence="1">The sequence shown here is derived from an EMBL/GenBank/DDBJ whole genome shotgun (WGS) entry which is preliminary data.</text>
</comment>
<proteinExistence type="predicted"/>
<dbReference type="AlphaFoldDB" id="A0A9R1WWH4"/>
<evidence type="ECO:0000313" key="1">
    <source>
        <dbReference type="EMBL" id="KAJ0190251.1"/>
    </source>
</evidence>
<sequence>MRVLDLEKRETIDFSPYLALLLSSFPSSICNLMNLQTLSISTSSSSMVLPSNISNLVNLSHLLCDADLYLPFIEKPMKLEFITKVVLGDGVDNFQKCFPGIKFLASTLYLHEENDFELLHYLEKLMLTGSGCTRRRSVEREFMRCEPNLGENHISFPSTLKVLKLVRCGLPLSDMSIIQSLPNLEALVVKYNGFEGSLWETGEEEFQRLKFLRLKKLNIKQWEASSINFPCLEELDVVNCVDLQEIPLELGDISTLDSIYVENCGASLLVSLQQNRQEQDDAGNYELEIIVDGRYIPSCVPKHDD</sequence>
<dbReference type="Gene3D" id="3.80.10.10">
    <property type="entry name" value="Ribonuclease Inhibitor"/>
    <property type="match status" value="1"/>
</dbReference>
<evidence type="ECO:0008006" key="3">
    <source>
        <dbReference type="Google" id="ProtNLM"/>
    </source>
</evidence>
<dbReference type="SUPFAM" id="SSF52058">
    <property type="entry name" value="L domain-like"/>
    <property type="match status" value="1"/>
</dbReference>
<dbReference type="InterPro" id="IPR032675">
    <property type="entry name" value="LRR_dom_sf"/>
</dbReference>
<name>A0A9R1WWH4_LACSA</name>
<accession>A0A9R1WWH4</accession>
<dbReference type="Proteomes" id="UP000235145">
    <property type="component" value="Unassembled WGS sequence"/>
</dbReference>
<dbReference type="EMBL" id="NBSK02000008">
    <property type="protein sequence ID" value="KAJ0190251.1"/>
    <property type="molecule type" value="Genomic_DNA"/>
</dbReference>
<keyword evidence="2" id="KW-1185">Reference proteome</keyword>
<dbReference type="PANTHER" id="PTHR15140">
    <property type="entry name" value="TUBULIN-SPECIFIC CHAPERONE E"/>
    <property type="match status" value="1"/>
</dbReference>
<gene>
    <name evidence="1" type="ORF">LSAT_V11C800439300</name>
</gene>
<organism evidence="1 2">
    <name type="scientific">Lactuca sativa</name>
    <name type="common">Garden lettuce</name>
    <dbReference type="NCBI Taxonomy" id="4236"/>
    <lineage>
        <taxon>Eukaryota</taxon>
        <taxon>Viridiplantae</taxon>
        <taxon>Streptophyta</taxon>
        <taxon>Embryophyta</taxon>
        <taxon>Tracheophyta</taxon>
        <taxon>Spermatophyta</taxon>
        <taxon>Magnoliopsida</taxon>
        <taxon>eudicotyledons</taxon>
        <taxon>Gunneridae</taxon>
        <taxon>Pentapetalae</taxon>
        <taxon>asterids</taxon>
        <taxon>campanulids</taxon>
        <taxon>Asterales</taxon>
        <taxon>Asteraceae</taxon>
        <taxon>Cichorioideae</taxon>
        <taxon>Cichorieae</taxon>
        <taxon>Lactucinae</taxon>
        <taxon>Lactuca</taxon>
    </lineage>
</organism>
<protein>
    <recommendedName>
        <fullName evidence="3">NB-ARC domain-containing protein</fullName>
    </recommendedName>
</protein>
<evidence type="ECO:0000313" key="2">
    <source>
        <dbReference type="Proteomes" id="UP000235145"/>
    </source>
</evidence>
<dbReference type="PANTHER" id="PTHR15140:SF37">
    <property type="entry name" value="UBIQUITIN-LIKE DOMAIN-CONTAINING PROTEIN"/>
    <property type="match status" value="1"/>
</dbReference>
<reference evidence="1 2" key="1">
    <citation type="journal article" date="2017" name="Nat. Commun.">
        <title>Genome assembly with in vitro proximity ligation data and whole-genome triplication in lettuce.</title>
        <authorList>
            <person name="Reyes-Chin-Wo S."/>
            <person name="Wang Z."/>
            <person name="Yang X."/>
            <person name="Kozik A."/>
            <person name="Arikit S."/>
            <person name="Song C."/>
            <person name="Xia L."/>
            <person name="Froenicke L."/>
            <person name="Lavelle D.O."/>
            <person name="Truco M.J."/>
            <person name="Xia R."/>
            <person name="Zhu S."/>
            <person name="Xu C."/>
            <person name="Xu H."/>
            <person name="Xu X."/>
            <person name="Cox K."/>
            <person name="Korf I."/>
            <person name="Meyers B.C."/>
            <person name="Michelmore R.W."/>
        </authorList>
    </citation>
    <scope>NUCLEOTIDE SEQUENCE [LARGE SCALE GENOMIC DNA]</scope>
    <source>
        <strain evidence="2">cv. Salinas</strain>
        <tissue evidence="1">Seedlings</tissue>
    </source>
</reference>